<dbReference type="InterPro" id="IPR013087">
    <property type="entry name" value="Znf_C2H2_type"/>
</dbReference>
<reference evidence="2" key="1">
    <citation type="submission" date="2021-03" db="EMBL/GenBank/DDBJ databases">
        <authorList>
            <person name="Bekaert M."/>
        </authorList>
    </citation>
    <scope>NUCLEOTIDE SEQUENCE</scope>
</reference>
<dbReference type="AlphaFoldDB" id="A0A8S3TK36"/>
<evidence type="ECO:0000259" key="1">
    <source>
        <dbReference type="PROSITE" id="PS00028"/>
    </source>
</evidence>
<organism evidence="2 3">
    <name type="scientific">Mytilus edulis</name>
    <name type="common">Blue mussel</name>
    <dbReference type="NCBI Taxonomy" id="6550"/>
    <lineage>
        <taxon>Eukaryota</taxon>
        <taxon>Metazoa</taxon>
        <taxon>Spiralia</taxon>
        <taxon>Lophotrochozoa</taxon>
        <taxon>Mollusca</taxon>
        <taxon>Bivalvia</taxon>
        <taxon>Autobranchia</taxon>
        <taxon>Pteriomorphia</taxon>
        <taxon>Mytilida</taxon>
        <taxon>Mytiloidea</taxon>
        <taxon>Mytilidae</taxon>
        <taxon>Mytilinae</taxon>
        <taxon>Mytilus</taxon>
    </lineage>
</organism>
<dbReference type="PROSITE" id="PS00028">
    <property type="entry name" value="ZINC_FINGER_C2H2_1"/>
    <property type="match status" value="1"/>
</dbReference>
<feature type="domain" description="C2H2-type" evidence="1">
    <location>
        <begin position="66"/>
        <end position="87"/>
    </location>
</feature>
<name>A0A8S3TK36_MYTED</name>
<gene>
    <name evidence="2" type="ORF">MEDL_46543</name>
</gene>
<accession>A0A8S3TK36</accession>
<protein>
    <recommendedName>
        <fullName evidence="1">C2H2-type domain-containing protein</fullName>
    </recommendedName>
</protein>
<dbReference type="Proteomes" id="UP000683360">
    <property type="component" value="Unassembled WGS sequence"/>
</dbReference>
<evidence type="ECO:0000313" key="3">
    <source>
        <dbReference type="Proteomes" id="UP000683360"/>
    </source>
</evidence>
<proteinExistence type="predicted"/>
<keyword evidence="3" id="KW-1185">Reference proteome</keyword>
<comment type="caution">
    <text evidence="2">The sequence shown here is derived from an EMBL/GenBank/DDBJ whole genome shotgun (WGS) entry which is preliminary data.</text>
</comment>
<evidence type="ECO:0000313" key="2">
    <source>
        <dbReference type="EMBL" id="CAG2233876.1"/>
    </source>
</evidence>
<sequence length="262" mass="30909">MEDELDYGPFDGEIPERLEEDTRIKGSSRNLSKARLCPVCPGRFTNVRRHVFHQHLPWYTNPLTACWTCHKQFGQNKMLENHCLELHNCNIADNIFKEEYQSVWTELMNGLLLELCQRYDKKTLDHLVEFDVEVIHAVFPPSAIYSLVHWKILALLLKGTEDAENLITFEKEISLYQCSIQKAIMVTDSHFHLDKMKQQARFSGLPIYKWKDGESVYQIRHLIANYAFPRRWPTIEEMGEIRRDRRIRSTAGIHPRIVKGRR</sequence>
<dbReference type="EMBL" id="CAJPWZ010002220">
    <property type="protein sequence ID" value="CAG2233876.1"/>
    <property type="molecule type" value="Genomic_DNA"/>
</dbReference>